<gene>
    <name evidence="3" type="ORF">EUTSA_v10023833mg</name>
</gene>
<feature type="compositionally biased region" description="Gly residues" evidence="1">
    <location>
        <begin position="602"/>
        <end position="614"/>
    </location>
</feature>
<dbReference type="OMA" id="LEYPSAC"/>
<feature type="region of interest" description="Disordered" evidence="1">
    <location>
        <begin position="409"/>
        <end position="626"/>
    </location>
</feature>
<dbReference type="AlphaFoldDB" id="V4KQA5"/>
<reference evidence="3 4" key="1">
    <citation type="journal article" date="2013" name="Front. Plant Sci.">
        <title>The Reference Genome of the Halophytic Plant Eutrema salsugineum.</title>
        <authorList>
            <person name="Yang R."/>
            <person name="Jarvis D.E."/>
            <person name="Chen H."/>
            <person name="Beilstein M.A."/>
            <person name="Grimwood J."/>
            <person name="Jenkins J."/>
            <person name="Shu S."/>
            <person name="Prochnik S."/>
            <person name="Xin M."/>
            <person name="Ma C."/>
            <person name="Schmutz J."/>
            <person name="Wing R.A."/>
            <person name="Mitchell-Olds T."/>
            <person name="Schumaker K.S."/>
            <person name="Wang X."/>
        </authorList>
    </citation>
    <scope>NUCLEOTIDE SEQUENCE [LARGE SCALE GENOMIC DNA]</scope>
</reference>
<keyword evidence="4" id="KW-1185">Reference proteome</keyword>
<feature type="compositionally biased region" description="Acidic residues" evidence="1">
    <location>
        <begin position="333"/>
        <end position="344"/>
    </location>
</feature>
<feature type="non-terminal residue" evidence="3">
    <location>
        <position position="674"/>
    </location>
</feature>
<dbReference type="PANTHER" id="PTHR48449:SF1">
    <property type="entry name" value="DUF1985 DOMAIN-CONTAINING PROTEIN"/>
    <property type="match status" value="1"/>
</dbReference>
<evidence type="ECO:0000259" key="2">
    <source>
        <dbReference type="Pfam" id="PF09331"/>
    </source>
</evidence>
<dbReference type="PANTHER" id="PTHR48449">
    <property type="entry name" value="DUF1985 DOMAIN-CONTAINING PROTEIN"/>
    <property type="match status" value="1"/>
</dbReference>
<dbReference type="EMBL" id="KI517881">
    <property type="protein sequence ID" value="ESQ29508.1"/>
    <property type="molecule type" value="Genomic_DNA"/>
</dbReference>
<dbReference type="InterPro" id="IPR015410">
    <property type="entry name" value="DUF1985"/>
</dbReference>
<feature type="region of interest" description="Disordered" evidence="1">
    <location>
        <begin position="333"/>
        <end position="393"/>
    </location>
</feature>
<dbReference type="Pfam" id="PF09331">
    <property type="entry name" value="DUF1985"/>
    <property type="match status" value="1"/>
</dbReference>
<sequence>MEDGEASNNLSEKLPKRVLGDGCYLVGARLNIYSKANVIGLLVEALKGTEDLEKLLHSQFGKLFHLPVARCCNSAKLVHALLSRKLVTTKKHEIWFLFGGQPLRYSRREFKEITGLNCNPEPDSTEEEEDDEKTGIWKDLFGRATAMNVFDVLEMLKDLDLPRWKRLPLALIVLVDGVLFCNSKNLALTEKYVEMLTDLDRFMLYPWGRVSFNKTKTSACYGFPLSLQLMALQSIPMLVSKIPQPDNLKTFVEDPEGCQNVITLLHLGDILAVESDPLMVVDDGDNDQQNELHWGDEVEDAEVAFMQELMAEGYKFTPSDFAVAPTPIVDLSDAEDEATNEQEPEPSTRSKKKLKTHLTEKRKMQRKRGRGKNSSNLSEDETPESGQIEDLKRWIVSKNELLLRKIKTELDKRLGIYQQDEEDDDVHQSKEDGEQDDEGHNPKKGGQKPDEDEDEAEDGGEEGGDDGAQSSVYHDDGVHPQDGVHQKERDYEEGTSTYYGGDHYSPRDHAYLKTPEAPTKTPEPEQANSGTTRRPPYFVNSNEDPPSGLNEAVANEEDSNAGKDYHTASEDASDVSQKTPCTPKPPQEVEGSSGVKRKSRGIGRGGRGRGTGRGGRGRGKRARVRSDKIRDIYTADSKVKALFVSRSKAVYKPLETVEQDQFKAFQELLSRERN</sequence>
<accession>V4KQA5</accession>
<evidence type="ECO:0000256" key="1">
    <source>
        <dbReference type="SAM" id="MobiDB-lite"/>
    </source>
</evidence>
<proteinExistence type="predicted"/>
<feature type="domain" description="DUF1985" evidence="2">
    <location>
        <begin position="82"/>
        <end position="215"/>
    </location>
</feature>
<evidence type="ECO:0000313" key="3">
    <source>
        <dbReference type="EMBL" id="ESQ29508.1"/>
    </source>
</evidence>
<feature type="compositionally biased region" description="Basic and acidic residues" evidence="1">
    <location>
        <begin position="473"/>
        <end position="492"/>
    </location>
</feature>
<name>V4KQA5_EUTSA</name>
<organism evidence="3 4">
    <name type="scientific">Eutrema salsugineum</name>
    <name type="common">Saltwater cress</name>
    <name type="synonym">Sisymbrium salsugineum</name>
    <dbReference type="NCBI Taxonomy" id="72664"/>
    <lineage>
        <taxon>Eukaryota</taxon>
        <taxon>Viridiplantae</taxon>
        <taxon>Streptophyta</taxon>
        <taxon>Embryophyta</taxon>
        <taxon>Tracheophyta</taxon>
        <taxon>Spermatophyta</taxon>
        <taxon>Magnoliopsida</taxon>
        <taxon>eudicotyledons</taxon>
        <taxon>Gunneridae</taxon>
        <taxon>Pentapetalae</taxon>
        <taxon>rosids</taxon>
        <taxon>malvids</taxon>
        <taxon>Brassicales</taxon>
        <taxon>Brassicaceae</taxon>
        <taxon>Eutremeae</taxon>
        <taxon>Eutrema</taxon>
    </lineage>
</organism>
<evidence type="ECO:0000313" key="4">
    <source>
        <dbReference type="Proteomes" id="UP000030689"/>
    </source>
</evidence>
<dbReference type="KEGG" id="eus:EUTSA_v10023833mg"/>
<protein>
    <recommendedName>
        <fullName evidence="2">DUF1985 domain-containing protein</fullName>
    </recommendedName>
</protein>
<feature type="compositionally biased region" description="Acidic residues" evidence="1">
    <location>
        <begin position="450"/>
        <end position="465"/>
    </location>
</feature>
<dbReference type="Proteomes" id="UP000030689">
    <property type="component" value="Unassembled WGS sequence"/>
</dbReference>
<feature type="compositionally biased region" description="Basic and acidic residues" evidence="1">
    <location>
        <begin position="560"/>
        <end position="569"/>
    </location>
</feature>
<dbReference type="Gramene" id="ESQ29508">
    <property type="protein sequence ID" value="ESQ29508"/>
    <property type="gene ID" value="EUTSA_v10023833mg"/>
</dbReference>